<dbReference type="SUPFAM" id="SSF53098">
    <property type="entry name" value="Ribonuclease H-like"/>
    <property type="match status" value="1"/>
</dbReference>
<reference evidence="2" key="1">
    <citation type="submission" date="2021-03" db="EMBL/GenBank/DDBJ databases">
        <title>Chromosome level genome of the anhydrobiotic midge Polypedilum vanderplanki.</title>
        <authorList>
            <person name="Yoshida Y."/>
            <person name="Kikawada T."/>
            <person name="Gusev O."/>
        </authorList>
    </citation>
    <scope>NUCLEOTIDE SEQUENCE</scope>
    <source>
        <strain evidence="2">NIAS01</strain>
        <tissue evidence="2">Whole body or cell culture</tissue>
    </source>
</reference>
<name>A0A9J6CQP2_POLVA</name>
<dbReference type="Gene3D" id="3.30.420.10">
    <property type="entry name" value="Ribonuclease H-like superfamily/Ribonuclease H"/>
    <property type="match status" value="1"/>
</dbReference>
<dbReference type="PANTHER" id="PTHR47331">
    <property type="entry name" value="PHD-TYPE DOMAIN-CONTAINING PROTEIN"/>
    <property type="match status" value="1"/>
</dbReference>
<organism evidence="2 3">
    <name type="scientific">Polypedilum vanderplanki</name>
    <name type="common">Sleeping chironomid midge</name>
    <dbReference type="NCBI Taxonomy" id="319348"/>
    <lineage>
        <taxon>Eukaryota</taxon>
        <taxon>Metazoa</taxon>
        <taxon>Ecdysozoa</taxon>
        <taxon>Arthropoda</taxon>
        <taxon>Hexapoda</taxon>
        <taxon>Insecta</taxon>
        <taxon>Pterygota</taxon>
        <taxon>Neoptera</taxon>
        <taxon>Endopterygota</taxon>
        <taxon>Diptera</taxon>
        <taxon>Nematocera</taxon>
        <taxon>Chironomoidea</taxon>
        <taxon>Chironomidae</taxon>
        <taxon>Chironominae</taxon>
        <taxon>Polypedilum</taxon>
        <taxon>Polypedilum</taxon>
    </lineage>
</organism>
<dbReference type="InterPro" id="IPR040676">
    <property type="entry name" value="DUF5641"/>
</dbReference>
<keyword evidence="3" id="KW-1185">Reference proteome</keyword>
<evidence type="ECO:0000259" key="1">
    <source>
        <dbReference type="Pfam" id="PF18701"/>
    </source>
</evidence>
<evidence type="ECO:0000313" key="2">
    <source>
        <dbReference type="EMBL" id="KAG5684650.1"/>
    </source>
</evidence>
<dbReference type="GO" id="GO:0003676">
    <property type="term" value="F:nucleic acid binding"/>
    <property type="evidence" value="ECO:0007669"/>
    <property type="project" value="InterPro"/>
</dbReference>
<dbReference type="InterPro" id="IPR036397">
    <property type="entry name" value="RNaseH_sf"/>
</dbReference>
<comment type="caution">
    <text evidence="2">The sequence shown here is derived from an EMBL/GenBank/DDBJ whole genome shotgun (WGS) entry which is preliminary data.</text>
</comment>
<dbReference type="Proteomes" id="UP001107558">
    <property type="component" value="Chromosome 1"/>
</dbReference>
<gene>
    <name evidence="2" type="ORF">PVAND_013868</name>
</gene>
<dbReference type="OrthoDB" id="7762683at2759"/>
<dbReference type="InterPro" id="IPR012337">
    <property type="entry name" value="RNaseH-like_sf"/>
</dbReference>
<sequence length="402" mass="46715">MSELNCLSLVYMQQEAYPKEYKALNSGHLVSNRDFLLSTSLYGLQRKHFLTEVLLFHIHQKYNHVCTDTQVAEIRSRFWIPQLRRAVSQIKKICNYCGYMRASPVTPPMAPLPNYRVDPHQKPFEVVGLDCTGEVTVYKHFKPYQAYILLFTCTLTRFIHVHLLDKMDALSILEAITIFWAAHGPVSRFVSDNGTNFVGASNRIKRDQEKQEIVDKLMEKRNIKQTLAEKFELKWESFPLIAHGLTSDTDTPLEAEDQPVLTPHLLAKNREGWPLLPSKAKYEYDQSDVNDRLIYHRGRAIADEILNRFIKERLPIITRQGKWFKDVEDCKVGDLVLLVDPNKTRFKWQRAKVINVHPGRDGRVRVVDVQLPDKTIFYRYSAQRAAKLDIKKRELSSTQMAD</sequence>
<dbReference type="Pfam" id="PF18701">
    <property type="entry name" value="DUF5641"/>
    <property type="match status" value="1"/>
</dbReference>
<evidence type="ECO:0000313" key="3">
    <source>
        <dbReference type="Proteomes" id="UP001107558"/>
    </source>
</evidence>
<accession>A0A9J6CQP2</accession>
<dbReference type="AlphaFoldDB" id="A0A9J6CQP2"/>
<protein>
    <recommendedName>
        <fullName evidence="1">DUF5641 domain-containing protein</fullName>
    </recommendedName>
</protein>
<proteinExistence type="predicted"/>
<feature type="domain" description="DUF5641" evidence="1">
    <location>
        <begin position="298"/>
        <end position="375"/>
    </location>
</feature>
<dbReference type="EMBL" id="JADBJN010000001">
    <property type="protein sequence ID" value="KAG5684650.1"/>
    <property type="molecule type" value="Genomic_DNA"/>
</dbReference>